<dbReference type="EC" id="2.4.-.-" evidence="5"/>
<evidence type="ECO:0000256" key="2">
    <source>
        <dbReference type="ARBA" id="ARBA00022679"/>
    </source>
</evidence>
<evidence type="ECO:0000313" key="5">
    <source>
        <dbReference type="EMBL" id="MFC6712579.1"/>
    </source>
</evidence>
<dbReference type="GO" id="GO:0016757">
    <property type="term" value="F:glycosyltransferase activity"/>
    <property type="evidence" value="ECO:0007669"/>
    <property type="project" value="UniProtKB-KW"/>
</dbReference>
<evidence type="ECO:0000256" key="1">
    <source>
        <dbReference type="ARBA" id="ARBA00022676"/>
    </source>
</evidence>
<gene>
    <name evidence="5" type="ORF">ACFQBT_01415</name>
</gene>
<dbReference type="InterPro" id="IPR028098">
    <property type="entry name" value="Glyco_trans_4-like_N"/>
</dbReference>
<feature type="region of interest" description="Disordered" evidence="3">
    <location>
        <begin position="398"/>
        <end position="461"/>
    </location>
</feature>
<sequence>MPLLEHARTLREGVAGPRVLVIPGEHRYVRFAIGDDAGHVEFVRDLPADSADALRWAPSPALEPTWVREHRQEIDLVHLHFGFEGRSPAQLAEWARTLRDLQIPLVVTVHDLQLPHVRDQSLYRRQLATLVAAADDVITLTAGAARQIRREYGRDPIVVSHPRMVSLREISHSARSAPKQIRVGIHLKSLRANVARECVPAVAEAVARLRAGRRDVELVINAHREIRDPGFARYDAATVAALDRAAAMDGVQVRWHERFTDRELWDYLRGLQVSVLPHRWGSHSGWLEECRDLGVVPVAGDVGYLAEQSGTHTFRWAGEAPIPHPWTPRSARQWPRRQPGVVPCRPRAGRRIAHAPTGAASTPTGRCTASSWAARCRRDAPGGPERPGGALRHLLRPGAAAAAVRRRPRQLPGRSHPDPAGPAAAGNGAAAPGARTDRRRPSVCAADLPRGNGPHRPARCR</sequence>
<proteinExistence type="predicted"/>
<dbReference type="Gene3D" id="3.40.50.2000">
    <property type="entry name" value="Glycogen Phosphorylase B"/>
    <property type="match status" value="2"/>
</dbReference>
<dbReference type="RefSeq" id="WP_377820052.1">
    <property type="nucleotide sequence ID" value="NZ_JBHSWJ010000002.1"/>
</dbReference>
<feature type="compositionally biased region" description="Low complexity" evidence="3">
    <location>
        <begin position="421"/>
        <end position="434"/>
    </location>
</feature>
<evidence type="ECO:0000259" key="4">
    <source>
        <dbReference type="Pfam" id="PF13439"/>
    </source>
</evidence>
<protein>
    <submittedName>
        <fullName evidence="5">Glycosyltransferase</fullName>
        <ecNumber evidence="5">2.4.-.-</ecNumber>
    </submittedName>
</protein>
<accession>A0ABW2APG7</accession>
<keyword evidence="1 5" id="KW-0328">Glycosyltransferase</keyword>
<keyword evidence="2 5" id="KW-0808">Transferase</keyword>
<feature type="domain" description="Glycosyltransferase subfamily 4-like N-terminal" evidence="4">
    <location>
        <begin position="43"/>
        <end position="160"/>
    </location>
</feature>
<dbReference type="EMBL" id="JBHSWJ010000002">
    <property type="protein sequence ID" value="MFC6712579.1"/>
    <property type="molecule type" value="Genomic_DNA"/>
</dbReference>
<reference evidence="6" key="1">
    <citation type="journal article" date="2019" name="Int. J. Syst. Evol. Microbiol.">
        <title>The Global Catalogue of Microorganisms (GCM) 10K type strain sequencing project: providing services to taxonomists for standard genome sequencing and annotation.</title>
        <authorList>
            <consortium name="The Broad Institute Genomics Platform"/>
            <consortium name="The Broad Institute Genome Sequencing Center for Infectious Disease"/>
            <person name="Wu L."/>
            <person name="Ma J."/>
        </authorList>
    </citation>
    <scope>NUCLEOTIDE SEQUENCE [LARGE SCALE GENOMIC DNA]</scope>
    <source>
        <strain evidence="6">NBRC 106593</strain>
    </source>
</reference>
<dbReference type="Pfam" id="PF13439">
    <property type="entry name" value="Glyco_transf_4"/>
    <property type="match status" value="1"/>
</dbReference>
<evidence type="ECO:0000256" key="3">
    <source>
        <dbReference type="SAM" id="MobiDB-lite"/>
    </source>
</evidence>
<dbReference type="SUPFAM" id="SSF53756">
    <property type="entry name" value="UDP-Glycosyltransferase/glycogen phosphorylase"/>
    <property type="match status" value="1"/>
</dbReference>
<comment type="caution">
    <text evidence="5">The sequence shown here is derived from an EMBL/GenBank/DDBJ whole genome shotgun (WGS) entry which is preliminary data.</text>
</comment>
<name>A0ABW2APG7_9MICO</name>
<organism evidence="5 6">
    <name type="scientific">Branchiibius cervicis</name>
    <dbReference type="NCBI Taxonomy" id="908252"/>
    <lineage>
        <taxon>Bacteria</taxon>
        <taxon>Bacillati</taxon>
        <taxon>Actinomycetota</taxon>
        <taxon>Actinomycetes</taxon>
        <taxon>Micrococcales</taxon>
        <taxon>Dermacoccaceae</taxon>
        <taxon>Branchiibius</taxon>
    </lineage>
</organism>
<keyword evidence="6" id="KW-1185">Reference proteome</keyword>
<dbReference type="Proteomes" id="UP001596356">
    <property type="component" value="Unassembled WGS sequence"/>
</dbReference>
<evidence type="ECO:0000313" key="6">
    <source>
        <dbReference type="Proteomes" id="UP001596356"/>
    </source>
</evidence>